<gene>
    <name evidence="1" type="ORF">OCBIM_22019469mg</name>
</gene>
<dbReference type="EMBL" id="KQ418771">
    <property type="protein sequence ID" value="KOF85950.1"/>
    <property type="molecule type" value="Genomic_DNA"/>
</dbReference>
<name>A0A0L8HAY3_OCTBM</name>
<dbReference type="AlphaFoldDB" id="A0A0L8HAY3"/>
<accession>A0A0L8HAY3</accession>
<reference evidence="1" key="1">
    <citation type="submission" date="2015-07" db="EMBL/GenBank/DDBJ databases">
        <title>MeaNS - Measles Nucleotide Surveillance Program.</title>
        <authorList>
            <person name="Tran T."/>
            <person name="Druce J."/>
        </authorList>
    </citation>
    <scope>NUCLEOTIDE SEQUENCE</scope>
    <source>
        <strain evidence="1">UCB-OBI-ISO-001</strain>
        <tissue evidence="1">Gonad</tissue>
    </source>
</reference>
<proteinExistence type="predicted"/>
<protein>
    <submittedName>
        <fullName evidence="1">Uncharacterized protein</fullName>
    </submittedName>
</protein>
<organism evidence="1">
    <name type="scientific">Octopus bimaculoides</name>
    <name type="common">California two-spotted octopus</name>
    <dbReference type="NCBI Taxonomy" id="37653"/>
    <lineage>
        <taxon>Eukaryota</taxon>
        <taxon>Metazoa</taxon>
        <taxon>Spiralia</taxon>
        <taxon>Lophotrochozoa</taxon>
        <taxon>Mollusca</taxon>
        <taxon>Cephalopoda</taxon>
        <taxon>Coleoidea</taxon>
        <taxon>Octopodiformes</taxon>
        <taxon>Octopoda</taxon>
        <taxon>Incirrata</taxon>
        <taxon>Octopodidae</taxon>
        <taxon>Octopus</taxon>
    </lineage>
</organism>
<sequence length="66" mass="7759">MGLRIQITPGINYKQTINTDFMMLMFNFLLTDTTSHSRLQSLFVKHSSHESQIYDIGLYPFSRLLF</sequence>
<evidence type="ECO:0000313" key="1">
    <source>
        <dbReference type="EMBL" id="KOF85950.1"/>
    </source>
</evidence>